<evidence type="ECO:0000313" key="1">
    <source>
        <dbReference type="EMBL" id="ETL89015.1"/>
    </source>
</evidence>
<reference evidence="2" key="2">
    <citation type="submission" date="2013-11" db="EMBL/GenBank/DDBJ databases">
        <title>The Genome Sequence of Phytophthora parasitica IAC_01/95.</title>
        <authorList>
            <consortium name="The Broad Institute Genomics Platform"/>
            <person name="Russ C."/>
            <person name="Tyler B."/>
            <person name="Panabieres F."/>
            <person name="Shan W."/>
            <person name="Tripathy S."/>
            <person name="Grunwald N."/>
            <person name="Machado M."/>
            <person name="Johnson C.S."/>
            <person name="Arredondo F."/>
            <person name="Hong C."/>
            <person name="Coffey M."/>
            <person name="Young S.K."/>
            <person name="Zeng Q."/>
            <person name="Gargeya S."/>
            <person name="Fitzgerald M."/>
            <person name="Abouelleil A."/>
            <person name="Alvarado L."/>
            <person name="Chapman S.B."/>
            <person name="Gainer-Dewar J."/>
            <person name="Goldberg J."/>
            <person name="Griggs A."/>
            <person name="Gujja S."/>
            <person name="Hansen M."/>
            <person name="Howarth C."/>
            <person name="Imamovic A."/>
            <person name="Ireland A."/>
            <person name="Larimer J."/>
            <person name="McCowan C."/>
            <person name="Murphy C."/>
            <person name="Pearson M."/>
            <person name="Poon T.W."/>
            <person name="Priest M."/>
            <person name="Roberts A."/>
            <person name="Saif S."/>
            <person name="Shea T."/>
            <person name="Sykes S."/>
            <person name="Wortman J."/>
            <person name="Nusbaum C."/>
            <person name="Birren B."/>
        </authorList>
    </citation>
    <scope>NUCLEOTIDE SEQUENCE [LARGE SCALE GENOMIC DNA]</scope>
    <source>
        <strain evidence="2">IAC_01/95</strain>
    </source>
</reference>
<protein>
    <submittedName>
        <fullName evidence="2">Uncharacterized protein</fullName>
    </submittedName>
</protein>
<accession>W2N0T3</accession>
<name>W2N0T3_PHYNI</name>
<sequence>MVGPLTNTTESLWGMCIKRRGESTSNLPRNPSFGAQFCEVQEHN</sequence>
<organism evidence="2">
    <name type="scientific">Phytophthora nicotianae</name>
    <name type="common">Potato buckeye rot agent</name>
    <name type="synonym">Phytophthora parasitica</name>
    <dbReference type="NCBI Taxonomy" id="4792"/>
    <lineage>
        <taxon>Eukaryota</taxon>
        <taxon>Sar</taxon>
        <taxon>Stramenopiles</taxon>
        <taxon>Oomycota</taxon>
        <taxon>Peronosporomycetes</taxon>
        <taxon>Peronosporales</taxon>
        <taxon>Peronosporaceae</taxon>
        <taxon>Phytophthora</taxon>
    </lineage>
</organism>
<proteinExistence type="predicted"/>
<reference evidence="1" key="1">
    <citation type="submission" date="2013-11" db="EMBL/GenBank/DDBJ databases">
        <title>The Genome Sequence of Phytophthora parasitica CHvinca01.</title>
        <authorList>
            <consortium name="The Broad Institute Genomics Platform"/>
            <person name="Russ C."/>
            <person name="Tyler B."/>
            <person name="Panabieres F."/>
            <person name="Shan W."/>
            <person name="Tripathy S."/>
            <person name="Grunwald N."/>
            <person name="Machado M."/>
            <person name="Johnson C.S."/>
            <person name="Arredondo F."/>
            <person name="Hong C."/>
            <person name="Coffey M."/>
            <person name="Young S.K."/>
            <person name="Zeng Q."/>
            <person name="Gargeya S."/>
            <person name="Fitzgerald M."/>
            <person name="Abouelleil A."/>
            <person name="Alvarado L."/>
            <person name="Chapman S.B."/>
            <person name="Gainer-Dewar J."/>
            <person name="Goldberg J."/>
            <person name="Griggs A."/>
            <person name="Gujja S."/>
            <person name="Hansen M."/>
            <person name="Howarth C."/>
            <person name="Imamovic A."/>
            <person name="Ireland A."/>
            <person name="Larimer J."/>
            <person name="McCowan C."/>
            <person name="Murphy C."/>
            <person name="Pearson M."/>
            <person name="Poon T.W."/>
            <person name="Priest M."/>
            <person name="Roberts A."/>
            <person name="Saif S."/>
            <person name="Shea T."/>
            <person name="Sykes S."/>
            <person name="Wortman J."/>
            <person name="Nusbaum C."/>
            <person name="Birren B."/>
        </authorList>
    </citation>
    <scope>NUCLEOTIDE SEQUENCE [LARGE SCALE GENOMIC DNA]</scope>
    <source>
        <strain evidence="1">CHvinca01</strain>
    </source>
</reference>
<dbReference type="EMBL" id="KI680617">
    <property type="protein sequence ID" value="ETL89015.1"/>
    <property type="molecule type" value="Genomic_DNA"/>
</dbReference>
<dbReference type="Proteomes" id="UP000054423">
    <property type="component" value="Unassembled WGS sequence"/>
</dbReference>
<feature type="non-terminal residue" evidence="2">
    <location>
        <position position="44"/>
    </location>
</feature>
<gene>
    <name evidence="2" type="ORF">L914_12056</name>
    <name evidence="1" type="ORF">L917_11975</name>
</gene>
<dbReference type="AlphaFoldDB" id="W2N0T3"/>
<dbReference type="Proteomes" id="UP000054532">
    <property type="component" value="Unassembled WGS sequence"/>
</dbReference>
<evidence type="ECO:0000313" key="2">
    <source>
        <dbReference type="EMBL" id="ETM42262.1"/>
    </source>
</evidence>
<dbReference type="EMBL" id="KI693830">
    <property type="protein sequence ID" value="ETM42262.1"/>
    <property type="molecule type" value="Genomic_DNA"/>
</dbReference>